<dbReference type="AlphaFoldDB" id="A0A250E7Y0"/>
<gene>
    <name evidence="1" type="ORF">CGC48_03890</name>
</gene>
<accession>A0A250E7Y0</accession>
<proteinExistence type="predicted"/>
<reference evidence="1 2" key="1">
    <citation type="journal article" date="2017" name="Genome Announc.">
        <title>Twelve Complete Reference Genomes of Clinical Isolates in the Capnocytophaga Genus.</title>
        <authorList>
            <person name="Villarma A."/>
            <person name="Gulvik C.A."/>
            <person name="Rowe L.A."/>
            <person name="Sheth M."/>
            <person name="Juieng P."/>
            <person name="Nicholson A.C."/>
            <person name="Loparev V.N."/>
            <person name="McQuiston J.R."/>
        </authorList>
    </citation>
    <scope>NUCLEOTIDE SEQUENCE [LARGE SCALE GENOMIC DNA]</scope>
    <source>
        <strain evidence="1 2">G7591</strain>
    </source>
</reference>
<dbReference type="Proteomes" id="UP000242855">
    <property type="component" value="Chromosome"/>
</dbReference>
<dbReference type="KEGG" id="ccyn:CGC48_03890"/>
<dbReference type="EMBL" id="CP022378">
    <property type="protein sequence ID" value="ATA67848.1"/>
    <property type="molecule type" value="Genomic_DNA"/>
</dbReference>
<evidence type="ECO:0000313" key="2">
    <source>
        <dbReference type="Proteomes" id="UP000242855"/>
    </source>
</evidence>
<sequence length="64" mass="7327">MKTTLFKRIYLSPHMIICILSLSILRKTLSQIPLSKKKKLSTISKSNKAIFTSIKLLKFIAYGK</sequence>
<name>A0A250E7Y0_9FLAO</name>
<organism evidence="1 2">
    <name type="scientific">Capnocytophaga cynodegmi</name>
    <dbReference type="NCBI Taxonomy" id="28189"/>
    <lineage>
        <taxon>Bacteria</taxon>
        <taxon>Pseudomonadati</taxon>
        <taxon>Bacteroidota</taxon>
        <taxon>Flavobacteriia</taxon>
        <taxon>Flavobacteriales</taxon>
        <taxon>Flavobacteriaceae</taxon>
        <taxon>Capnocytophaga</taxon>
    </lineage>
</organism>
<evidence type="ECO:0000313" key="1">
    <source>
        <dbReference type="EMBL" id="ATA67848.1"/>
    </source>
</evidence>
<protein>
    <submittedName>
        <fullName evidence="1">Uncharacterized protein</fullName>
    </submittedName>
</protein>